<comment type="caution">
    <text evidence="2">The sequence shown here is derived from an EMBL/GenBank/DDBJ whole genome shotgun (WGS) entry which is preliminary data.</text>
</comment>
<feature type="transmembrane region" description="Helical" evidence="1">
    <location>
        <begin position="60"/>
        <end position="86"/>
    </location>
</feature>
<proteinExistence type="predicted"/>
<sequence>MPRPRGTIAGGVVASFVLAAALLLSPPVLLLFGFGATLLTVPATHLLLEEARDRGAVRRRCLAGLVGGALTTFVLGRLVALALPVAGDPARLLLDCVALLAGVVGGGLVVAGGYDRIRD</sequence>
<keyword evidence="1" id="KW-0472">Membrane</keyword>
<dbReference type="EMBL" id="BATA01000035">
    <property type="protein sequence ID" value="GAD52807.1"/>
    <property type="molecule type" value="Genomic_DNA"/>
</dbReference>
<dbReference type="OrthoDB" id="269678at2157"/>
<evidence type="ECO:0000313" key="2">
    <source>
        <dbReference type="EMBL" id="GAD52807.1"/>
    </source>
</evidence>
<dbReference type="RefSeq" id="WP_020221779.1">
    <property type="nucleotide sequence ID" value="NZ_BANO01000101.1"/>
</dbReference>
<keyword evidence="3" id="KW-1185">Reference proteome</keyword>
<feature type="transmembrane region" description="Helical" evidence="1">
    <location>
        <begin position="30"/>
        <end position="48"/>
    </location>
</feature>
<protein>
    <submittedName>
        <fullName evidence="2">Uncharacterized protein</fullName>
    </submittedName>
</protein>
<keyword evidence="1" id="KW-0812">Transmembrane</keyword>
<organism evidence="2 3">
    <name type="scientific">Halarchaeum acidiphilum MH1-52-1</name>
    <dbReference type="NCBI Taxonomy" id="1261545"/>
    <lineage>
        <taxon>Archaea</taxon>
        <taxon>Methanobacteriati</taxon>
        <taxon>Methanobacteriota</taxon>
        <taxon>Stenosarchaea group</taxon>
        <taxon>Halobacteria</taxon>
        <taxon>Halobacteriales</taxon>
        <taxon>Halobacteriaceae</taxon>
    </lineage>
</organism>
<keyword evidence="1" id="KW-1133">Transmembrane helix</keyword>
<accession>U2YVN3</accession>
<gene>
    <name evidence="2" type="ORF">MBEHAL_1567</name>
</gene>
<evidence type="ECO:0000313" key="3">
    <source>
        <dbReference type="Proteomes" id="UP000016986"/>
    </source>
</evidence>
<reference evidence="2 3" key="1">
    <citation type="submission" date="2013-09" db="EMBL/GenBank/DDBJ databases">
        <title>Whole genome sequencing of Halarchaeum acidiphilum strain MH1-52-1.</title>
        <authorList>
            <person name="Shimane Y."/>
            <person name="Minegishi H."/>
            <person name="Nishi S."/>
            <person name="Echigo A."/>
            <person name="Shuto A."/>
            <person name="Konishi M."/>
            <person name="Ito T."/>
            <person name="Ohkuma M."/>
            <person name="Ohta Y."/>
            <person name="Nagano Y."/>
            <person name="Tsubouchi T."/>
            <person name="Mori K."/>
            <person name="Usui K."/>
            <person name="Kamekura M."/>
            <person name="Usami R."/>
            <person name="Takaki Y."/>
            <person name="Hatada Y."/>
        </authorList>
    </citation>
    <scope>NUCLEOTIDE SEQUENCE [LARGE SCALE GENOMIC DNA]</scope>
    <source>
        <strain evidence="2 3">JCM 16109</strain>
    </source>
</reference>
<name>U2YVN3_9EURY</name>
<evidence type="ECO:0000256" key="1">
    <source>
        <dbReference type="SAM" id="Phobius"/>
    </source>
</evidence>
<dbReference type="AlphaFoldDB" id="U2YVN3"/>
<feature type="transmembrane region" description="Helical" evidence="1">
    <location>
        <begin position="7"/>
        <end position="24"/>
    </location>
</feature>
<feature type="transmembrane region" description="Helical" evidence="1">
    <location>
        <begin position="92"/>
        <end position="114"/>
    </location>
</feature>
<dbReference type="Proteomes" id="UP000016986">
    <property type="component" value="Unassembled WGS sequence"/>
</dbReference>